<sequence>MARDNNYPGLCTGYVLIPWPVSRQELANIDFWRAECPIKWAGLADYAALAGDQVSITPIRTAYHTLLALALMSTGEAISMLKYRNSFENQLLEKTVEET</sequence>
<accession>A0AAV4EWD4</accession>
<dbReference type="AlphaFoldDB" id="A0AAV4EWD4"/>
<keyword evidence="2" id="KW-1185">Reference proteome</keyword>
<comment type="caution">
    <text evidence="1">The sequence shown here is derived from an EMBL/GenBank/DDBJ whole genome shotgun (WGS) entry which is preliminary data.</text>
</comment>
<protein>
    <submittedName>
        <fullName evidence="1">Uncharacterized protein</fullName>
    </submittedName>
</protein>
<gene>
    <name evidence="1" type="ORF">ElyMa_001938900</name>
</gene>
<organism evidence="1 2">
    <name type="scientific">Elysia marginata</name>
    <dbReference type="NCBI Taxonomy" id="1093978"/>
    <lineage>
        <taxon>Eukaryota</taxon>
        <taxon>Metazoa</taxon>
        <taxon>Spiralia</taxon>
        <taxon>Lophotrochozoa</taxon>
        <taxon>Mollusca</taxon>
        <taxon>Gastropoda</taxon>
        <taxon>Heterobranchia</taxon>
        <taxon>Euthyneura</taxon>
        <taxon>Panpulmonata</taxon>
        <taxon>Sacoglossa</taxon>
        <taxon>Placobranchoidea</taxon>
        <taxon>Plakobranchidae</taxon>
        <taxon>Elysia</taxon>
    </lineage>
</organism>
<dbReference type="Proteomes" id="UP000762676">
    <property type="component" value="Unassembled WGS sequence"/>
</dbReference>
<dbReference type="EMBL" id="BMAT01003931">
    <property type="protein sequence ID" value="GFR65074.1"/>
    <property type="molecule type" value="Genomic_DNA"/>
</dbReference>
<evidence type="ECO:0000313" key="2">
    <source>
        <dbReference type="Proteomes" id="UP000762676"/>
    </source>
</evidence>
<proteinExistence type="predicted"/>
<name>A0AAV4EWD4_9GAST</name>
<reference evidence="1 2" key="1">
    <citation type="journal article" date="2021" name="Elife">
        <title>Chloroplast acquisition without the gene transfer in kleptoplastic sea slugs, Plakobranchus ocellatus.</title>
        <authorList>
            <person name="Maeda T."/>
            <person name="Takahashi S."/>
            <person name="Yoshida T."/>
            <person name="Shimamura S."/>
            <person name="Takaki Y."/>
            <person name="Nagai Y."/>
            <person name="Toyoda A."/>
            <person name="Suzuki Y."/>
            <person name="Arimoto A."/>
            <person name="Ishii H."/>
            <person name="Satoh N."/>
            <person name="Nishiyama T."/>
            <person name="Hasebe M."/>
            <person name="Maruyama T."/>
            <person name="Minagawa J."/>
            <person name="Obokata J."/>
            <person name="Shigenobu S."/>
        </authorList>
    </citation>
    <scope>NUCLEOTIDE SEQUENCE [LARGE SCALE GENOMIC DNA]</scope>
</reference>
<evidence type="ECO:0000313" key="1">
    <source>
        <dbReference type="EMBL" id="GFR65074.1"/>
    </source>
</evidence>